<dbReference type="Gene3D" id="3.30.70.1430">
    <property type="entry name" value="Multidrug efflux transporter AcrB pore domain"/>
    <property type="match status" value="2"/>
</dbReference>
<feature type="transmembrane region" description="Helical" evidence="1">
    <location>
        <begin position="12"/>
        <end position="31"/>
    </location>
</feature>
<dbReference type="Proteomes" id="UP000030661">
    <property type="component" value="Unassembled WGS sequence"/>
</dbReference>
<keyword evidence="1" id="KW-0472">Membrane</keyword>
<dbReference type="SUPFAM" id="SSF82714">
    <property type="entry name" value="Multidrug efflux transporter AcrB TolC docking domain, DN and DC subdomains"/>
    <property type="match status" value="2"/>
</dbReference>
<feature type="transmembrane region" description="Helical" evidence="1">
    <location>
        <begin position="882"/>
        <end position="901"/>
    </location>
</feature>
<evidence type="ECO:0000256" key="1">
    <source>
        <dbReference type="SAM" id="Phobius"/>
    </source>
</evidence>
<name>A0A081BVV4_VECG1</name>
<keyword evidence="3" id="KW-1185">Reference proteome</keyword>
<dbReference type="PRINTS" id="PR00702">
    <property type="entry name" value="ACRIFLAVINRP"/>
</dbReference>
<dbReference type="STRING" id="1499967.U27_03421"/>
<gene>
    <name evidence="2" type="ORF">U27_03421</name>
</gene>
<dbReference type="InterPro" id="IPR001036">
    <property type="entry name" value="Acrflvin-R"/>
</dbReference>
<evidence type="ECO:0000313" key="2">
    <source>
        <dbReference type="EMBL" id="GAK56459.1"/>
    </source>
</evidence>
<dbReference type="Gene3D" id="3.30.2090.10">
    <property type="entry name" value="Multidrug efflux transporter AcrB TolC docking domain, DN and DC subdomains"/>
    <property type="match status" value="2"/>
</dbReference>
<feature type="transmembrane region" description="Helical" evidence="1">
    <location>
        <begin position="359"/>
        <end position="379"/>
    </location>
</feature>
<dbReference type="Gene3D" id="1.20.1640.10">
    <property type="entry name" value="Multidrug efflux transporter AcrB transmembrane domain"/>
    <property type="match status" value="2"/>
</dbReference>
<feature type="transmembrane region" description="Helical" evidence="1">
    <location>
        <begin position="959"/>
        <end position="978"/>
    </location>
</feature>
<proteinExistence type="predicted"/>
<feature type="transmembrane region" description="Helical" evidence="1">
    <location>
        <begin position="907"/>
        <end position="930"/>
    </location>
</feature>
<dbReference type="EMBL" id="DF820464">
    <property type="protein sequence ID" value="GAK56459.1"/>
    <property type="molecule type" value="Genomic_DNA"/>
</dbReference>
<feature type="transmembrane region" description="Helical" evidence="1">
    <location>
        <begin position="385"/>
        <end position="410"/>
    </location>
</feature>
<accession>A0A081BVV4</accession>
<feature type="transmembrane region" description="Helical" evidence="1">
    <location>
        <begin position="333"/>
        <end position="352"/>
    </location>
</feature>
<organism evidence="2">
    <name type="scientific">Vecturithrix granuli</name>
    <dbReference type="NCBI Taxonomy" id="1499967"/>
    <lineage>
        <taxon>Bacteria</taxon>
        <taxon>Candidatus Moduliflexota</taxon>
        <taxon>Candidatus Vecturitrichia</taxon>
        <taxon>Candidatus Vecturitrichales</taxon>
        <taxon>Candidatus Vecturitrichaceae</taxon>
        <taxon>Candidatus Vecturithrix</taxon>
    </lineage>
</organism>
<protein>
    <submittedName>
        <fullName evidence="2">Acriflavin resistance protein</fullName>
    </submittedName>
</protein>
<reference evidence="2" key="1">
    <citation type="journal article" date="2015" name="PeerJ">
        <title>First genomic representation of candidate bacterial phylum KSB3 points to enhanced environmental sensing as a trigger of wastewater bulking.</title>
        <authorList>
            <person name="Sekiguchi Y."/>
            <person name="Ohashi A."/>
            <person name="Parks D.H."/>
            <person name="Yamauchi T."/>
            <person name="Tyson G.W."/>
            <person name="Hugenholtz P."/>
        </authorList>
    </citation>
    <scope>NUCLEOTIDE SEQUENCE [LARGE SCALE GENOMIC DNA]</scope>
</reference>
<feature type="transmembrane region" description="Helical" evidence="1">
    <location>
        <begin position="856"/>
        <end position="875"/>
    </location>
</feature>
<feature type="transmembrane region" description="Helical" evidence="1">
    <location>
        <begin position="521"/>
        <end position="540"/>
    </location>
</feature>
<dbReference type="PANTHER" id="PTHR32063">
    <property type="match status" value="1"/>
</dbReference>
<feature type="transmembrane region" description="Helical" evidence="1">
    <location>
        <begin position="990"/>
        <end position="1012"/>
    </location>
</feature>
<dbReference type="SUPFAM" id="SSF82693">
    <property type="entry name" value="Multidrug efflux transporter AcrB pore domain, PN1, PN2, PC1 and PC2 subdomains"/>
    <property type="match status" value="3"/>
</dbReference>
<sequence>MKSLFKFFTERHLLANALTIMILLLGSYSLMTMNREEFPNADTGVVTISTTYSGASPEDVELEVTNKLEDKLKSITGIKTISSTSAENSSRIEIEIDEDEDQDEVYDEIVETVNGVDDLPHDADTPRITKMNPKMKSILTIGFSSGRLSYRELRDYVHDFEKKLLRIDGVAEVNLSGYLDREVRIEVSPDKLMKYGVSLNQLAEVISARNIRSSGGSIDTPIDQKNVITLAKFTDPEEVGDVIIKSYSSGAEVRVKDVATICDGFEESETIQRINGKPAISASVTKSTSADILRTSDAIKAMIAEEQATLPADTIEFMITRDDSTGVRDKFEIVKSNGAVGLILVFIILAIFLNIRTSFWVAMGIPVSLMGTLILLPFFDVELDSLTMAAMVLVIGIIVDDAIVISENIFQRREKGESPLEAAVNGVHEVALPVFSTVATTVLAFIPMFFITGMMGKFLYVVPLTVIIALTVSMLEAYLILPAHLMSSLINTKQQKAGRDWFRPIRQGFERLVSKMLSLRYVWLFLAVAILAGSIIHATGSMKFVLMDRGSNVESLDMTLEMPLGTALETTSSKMEEIEAILSTFPGTEISAYTTTIGSGGWRSVSSGHLATMTMYLPPASELARPVNEIVEDLRQQIDAISGPQEVTIGMSLKGPPTGNAVEILVKGGDKSTRNAAVTDIMAFLKTVNGVSDLERDDKSGKDEIIIQPKYSLLARYGLTVSDLAQTVRTTYEGQEATTTRYGDEDVSFSVILQPEYRKNLDYLKTLKISNDQGELINLEEVADFTMQPGVYAFYHEDADPTVTITGEIDENVTTSIEAMTAVKQEFDFEKMRQYSGIQLDVGGEAADSRQAIQDLLMSFGLAAIGIYFLLMLQFNSLTQPFIVLITIPFGVAGVILVMALHGMTQASFFAGIGVIGLAGVVVNDAIVMVDHLNVLIRRKDENMVALIAEGVADRLRPVILTTVTTVFGLLPLTYGIGGEDTMMGPMAMALGYGLLFATPITLILLPCLYMIRIDFQNVVGKVKQILTLRKPSIATLPQPKEASAV</sequence>
<dbReference type="eggNOG" id="COG0841">
    <property type="taxonomic scope" value="Bacteria"/>
</dbReference>
<feature type="transmembrane region" description="Helical" evidence="1">
    <location>
        <begin position="430"/>
        <end position="452"/>
    </location>
</feature>
<keyword evidence="1" id="KW-0812">Transmembrane</keyword>
<dbReference type="HOGENOM" id="CLU_002755_1_2_0"/>
<dbReference type="GO" id="GO:0005886">
    <property type="term" value="C:plasma membrane"/>
    <property type="evidence" value="ECO:0007669"/>
    <property type="project" value="TreeGrafter"/>
</dbReference>
<dbReference type="SUPFAM" id="SSF82866">
    <property type="entry name" value="Multidrug efflux transporter AcrB transmembrane domain"/>
    <property type="match status" value="2"/>
</dbReference>
<dbReference type="PANTHER" id="PTHR32063:SF33">
    <property type="entry name" value="RND SUPERFAMILY EFFLUX PUMP PERMEASE COMPONENT"/>
    <property type="match status" value="1"/>
</dbReference>
<keyword evidence="1" id="KW-1133">Transmembrane helix</keyword>
<feature type="transmembrane region" description="Helical" evidence="1">
    <location>
        <begin position="458"/>
        <end position="481"/>
    </location>
</feature>
<dbReference type="AlphaFoldDB" id="A0A081BVV4"/>
<dbReference type="Gene3D" id="3.30.70.1440">
    <property type="entry name" value="Multidrug efflux transporter AcrB pore domain"/>
    <property type="match status" value="1"/>
</dbReference>
<evidence type="ECO:0000313" key="3">
    <source>
        <dbReference type="Proteomes" id="UP000030661"/>
    </source>
</evidence>
<dbReference type="Pfam" id="PF00873">
    <property type="entry name" value="ACR_tran"/>
    <property type="match status" value="1"/>
</dbReference>
<dbReference type="GO" id="GO:0042910">
    <property type="term" value="F:xenobiotic transmembrane transporter activity"/>
    <property type="evidence" value="ECO:0007669"/>
    <property type="project" value="TreeGrafter"/>
</dbReference>
<dbReference type="InterPro" id="IPR027463">
    <property type="entry name" value="AcrB_DN_DC_subdom"/>
</dbReference>
<dbReference type="Gene3D" id="3.30.70.1320">
    <property type="entry name" value="Multidrug efflux transporter AcrB pore domain like"/>
    <property type="match status" value="1"/>
</dbReference>